<gene>
    <name evidence="2" type="ORF">SETTUDRAFT_63680</name>
</gene>
<reference evidence="2 3" key="2">
    <citation type="journal article" date="2013" name="PLoS Genet.">
        <title>Comparative genome structure, secondary metabolite, and effector coding capacity across Cochliobolus pathogens.</title>
        <authorList>
            <person name="Condon B.J."/>
            <person name="Leng Y."/>
            <person name="Wu D."/>
            <person name="Bushley K.E."/>
            <person name="Ohm R.A."/>
            <person name="Otillar R."/>
            <person name="Martin J."/>
            <person name="Schackwitz W."/>
            <person name="Grimwood J."/>
            <person name="MohdZainudin N."/>
            <person name="Xue C."/>
            <person name="Wang R."/>
            <person name="Manning V.A."/>
            <person name="Dhillon B."/>
            <person name="Tu Z.J."/>
            <person name="Steffenson B.J."/>
            <person name="Salamov A."/>
            <person name="Sun H."/>
            <person name="Lowry S."/>
            <person name="LaButti K."/>
            <person name="Han J."/>
            <person name="Copeland A."/>
            <person name="Lindquist E."/>
            <person name="Barry K."/>
            <person name="Schmutz J."/>
            <person name="Baker S.E."/>
            <person name="Ciuffetti L.M."/>
            <person name="Grigoriev I.V."/>
            <person name="Zhong S."/>
            <person name="Turgeon B.G."/>
        </authorList>
    </citation>
    <scope>NUCLEOTIDE SEQUENCE [LARGE SCALE GENOMIC DNA]</scope>
    <source>
        <strain evidence="3">28A</strain>
    </source>
</reference>
<dbReference type="SUPFAM" id="SSF81383">
    <property type="entry name" value="F-box domain"/>
    <property type="match status" value="1"/>
</dbReference>
<protein>
    <recommendedName>
        <fullName evidence="1">F-box domain-containing protein</fullName>
    </recommendedName>
</protein>
<dbReference type="eggNOG" id="ENOG502R8NW">
    <property type="taxonomic scope" value="Eukaryota"/>
</dbReference>
<feature type="non-terminal residue" evidence="2">
    <location>
        <position position="106"/>
    </location>
</feature>
<organism evidence="2 3">
    <name type="scientific">Exserohilum turcicum (strain 28A)</name>
    <name type="common">Northern leaf blight fungus</name>
    <name type="synonym">Setosphaeria turcica</name>
    <dbReference type="NCBI Taxonomy" id="671987"/>
    <lineage>
        <taxon>Eukaryota</taxon>
        <taxon>Fungi</taxon>
        <taxon>Dikarya</taxon>
        <taxon>Ascomycota</taxon>
        <taxon>Pezizomycotina</taxon>
        <taxon>Dothideomycetes</taxon>
        <taxon>Pleosporomycetidae</taxon>
        <taxon>Pleosporales</taxon>
        <taxon>Pleosporineae</taxon>
        <taxon>Pleosporaceae</taxon>
        <taxon>Exserohilum</taxon>
    </lineage>
</organism>
<dbReference type="GeneID" id="19405295"/>
<keyword evidence="3" id="KW-1185">Reference proteome</keyword>
<dbReference type="Pfam" id="PF12937">
    <property type="entry name" value="F-box-like"/>
    <property type="match status" value="1"/>
</dbReference>
<name>R0ITA2_EXST2</name>
<dbReference type="InterPro" id="IPR036047">
    <property type="entry name" value="F-box-like_dom_sf"/>
</dbReference>
<dbReference type="AlphaFoldDB" id="R0ITA2"/>
<dbReference type="Proteomes" id="UP000016935">
    <property type="component" value="Unassembled WGS sequence"/>
</dbReference>
<dbReference type="HOGENOM" id="CLU_2242868_0_0_1"/>
<sequence>MGASRIETLPDELLDLIVQHVENRATLYALCLVSRDMNRIATARLYAHIQLEKDDFRHLRPLALLFWTSAPHRQVVRSFGVRHAYGGNLDPWPHHPELDAIISKNL</sequence>
<feature type="domain" description="F-box" evidence="1">
    <location>
        <begin position="3"/>
        <end position="49"/>
    </location>
</feature>
<evidence type="ECO:0000313" key="3">
    <source>
        <dbReference type="Proteomes" id="UP000016935"/>
    </source>
</evidence>
<dbReference type="RefSeq" id="XP_008024141.1">
    <property type="nucleotide sequence ID" value="XM_008025950.1"/>
</dbReference>
<evidence type="ECO:0000313" key="2">
    <source>
        <dbReference type="EMBL" id="EOA88045.1"/>
    </source>
</evidence>
<dbReference type="InterPro" id="IPR001810">
    <property type="entry name" value="F-box_dom"/>
</dbReference>
<dbReference type="OrthoDB" id="5130616at2759"/>
<proteinExistence type="predicted"/>
<accession>R0ITA2</accession>
<evidence type="ECO:0000259" key="1">
    <source>
        <dbReference type="PROSITE" id="PS50181"/>
    </source>
</evidence>
<reference evidence="2 3" key="1">
    <citation type="journal article" date="2012" name="PLoS Pathog.">
        <title>Diverse lifestyles and strategies of plant pathogenesis encoded in the genomes of eighteen Dothideomycetes fungi.</title>
        <authorList>
            <person name="Ohm R.A."/>
            <person name="Feau N."/>
            <person name="Henrissat B."/>
            <person name="Schoch C.L."/>
            <person name="Horwitz B.A."/>
            <person name="Barry K.W."/>
            <person name="Condon B.J."/>
            <person name="Copeland A.C."/>
            <person name="Dhillon B."/>
            <person name="Glaser F."/>
            <person name="Hesse C.N."/>
            <person name="Kosti I."/>
            <person name="LaButti K."/>
            <person name="Lindquist E.A."/>
            <person name="Lucas S."/>
            <person name="Salamov A.A."/>
            <person name="Bradshaw R.E."/>
            <person name="Ciuffetti L."/>
            <person name="Hamelin R.C."/>
            <person name="Kema G.H.J."/>
            <person name="Lawrence C."/>
            <person name="Scott J.A."/>
            <person name="Spatafora J.W."/>
            <person name="Turgeon B.G."/>
            <person name="de Wit P.J.G.M."/>
            <person name="Zhong S."/>
            <person name="Goodwin S.B."/>
            <person name="Grigoriev I.V."/>
        </authorList>
    </citation>
    <scope>NUCLEOTIDE SEQUENCE [LARGE SCALE GENOMIC DNA]</scope>
    <source>
        <strain evidence="3">28A</strain>
    </source>
</reference>
<dbReference type="PROSITE" id="PS50181">
    <property type="entry name" value="FBOX"/>
    <property type="match status" value="1"/>
</dbReference>
<dbReference type="EMBL" id="KB908548">
    <property type="protein sequence ID" value="EOA88045.1"/>
    <property type="molecule type" value="Genomic_DNA"/>
</dbReference>